<dbReference type="AlphaFoldDB" id="A0A7E4WC52"/>
<sequence length="150" mass="17440">MSRQFWFWSTTFIAIFTACHAAITYCKILASDDATKITLKLNGGNYLLTVTERDNAFDLWGDDENTVLRVRMDEDHVQVVRDYPVELITTSVKEMNVLIKRIHTDGCQIVLHGINTTGEIINFGIHFINYKECRFYNFKPEYEGQYPCNK</sequence>
<feature type="chain" id="PRO_5028809024" evidence="1">
    <location>
        <begin position="22"/>
        <end position="150"/>
    </location>
</feature>
<organism evidence="2 3">
    <name type="scientific">Panagrellus redivivus</name>
    <name type="common">Microworm</name>
    <dbReference type="NCBI Taxonomy" id="6233"/>
    <lineage>
        <taxon>Eukaryota</taxon>
        <taxon>Metazoa</taxon>
        <taxon>Ecdysozoa</taxon>
        <taxon>Nematoda</taxon>
        <taxon>Chromadorea</taxon>
        <taxon>Rhabditida</taxon>
        <taxon>Tylenchina</taxon>
        <taxon>Panagrolaimomorpha</taxon>
        <taxon>Panagrolaimoidea</taxon>
        <taxon>Panagrolaimidae</taxon>
        <taxon>Panagrellus</taxon>
    </lineage>
</organism>
<dbReference type="Proteomes" id="UP000492821">
    <property type="component" value="Unassembled WGS sequence"/>
</dbReference>
<evidence type="ECO:0000313" key="3">
    <source>
        <dbReference type="WBParaSite" id="Pan_g8719.t1"/>
    </source>
</evidence>
<name>A0A7E4WC52_PANRE</name>
<dbReference type="PROSITE" id="PS51257">
    <property type="entry name" value="PROKAR_LIPOPROTEIN"/>
    <property type="match status" value="1"/>
</dbReference>
<reference evidence="2" key="1">
    <citation type="journal article" date="2013" name="Genetics">
        <title>The draft genome and transcriptome of Panagrellus redivivus are shaped by the harsh demands of a free-living lifestyle.</title>
        <authorList>
            <person name="Srinivasan J."/>
            <person name="Dillman A.R."/>
            <person name="Macchietto M.G."/>
            <person name="Heikkinen L."/>
            <person name="Lakso M."/>
            <person name="Fracchia K.M."/>
            <person name="Antoshechkin I."/>
            <person name="Mortazavi A."/>
            <person name="Wong G."/>
            <person name="Sternberg P.W."/>
        </authorList>
    </citation>
    <scope>NUCLEOTIDE SEQUENCE [LARGE SCALE GENOMIC DNA]</scope>
    <source>
        <strain evidence="2">MT8872</strain>
    </source>
</reference>
<keyword evidence="2" id="KW-1185">Reference proteome</keyword>
<reference evidence="3" key="2">
    <citation type="submission" date="2020-10" db="UniProtKB">
        <authorList>
            <consortium name="WormBaseParasite"/>
        </authorList>
    </citation>
    <scope>IDENTIFICATION</scope>
</reference>
<keyword evidence="1" id="KW-0732">Signal</keyword>
<feature type="signal peptide" evidence="1">
    <location>
        <begin position="1"/>
        <end position="21"/>
    </location>
</feature>
<dbReference type="WBParaSite" id="Pan_g8719.t1">
    <property type="protein sequence ID" value="Pan_g8719.t1"/>
    <property type="gene ID" value="Pan_g8719"/>
</dbReference>
<evidence type="ECO:0000313" key="2">
    <source>
        <dbReference type="Proteomes" id="UP000492821"/>
    </source>
</evidence>
<protein>
    <submittedName>
        <fullName evidence="3">DUF2807 domain-containing protein</fullName>
    </submittedName>
</protein>
<proteinExistence type="predicted"/>
<accession>A0A7E4WC52</accession>
<evidence type="ECO:0000256" key="1">
    <source>
        <dbReference type="SAM" id="SignalP"/>
    </source>
</evidence>